<dbReference type="PROSITE" id="PS00409">
    <property type="entry name" value="PROKAR_NTER_METHYL"/>
    <property type="match status" value="1"/>
</dbReference>
<evidence type="ECO:0008006" key="4">
    <source>
        <dbReference type="Google" id="ProtNLM"/>
    </source>
</evidence>
<keyword evidence="1" id="KW-0812">Transmembrane</keyword>
<keyword evidence="1" id="KW-1133">Transmembrane helix</keyword>
<dbReference type="InterPro" id="IPR012902">
    <property type="entry name" value="N_methyl_site"/>
</dbReference>
<reference evidence="2 3" key="1">
    <citation type="submission" date="2019-03" db="EMBL/GenBank/DDBJ databases">
        <title>Deep-cultivation of Planctomycetes and their phenomic and genomic characterization uncovers novel biology.</title>
        <authorList>
            <person name="Wiegand S."/>
            <person name="Jogler M."/>
            <person name="Boedeker C."/>
            <person name="Pinto D."/>
            <person name="Vollmers J."/>
            <person name="Rivas-Marin E."/>
            <person name="Kohn T."/>
            <person name="Peeters S.H."/>
            <person name="Heuer A."/>
            <person name="Rast P."/>
            <person name="Oberbeckmann S."/>
            <person name="Bunk B."/>
            <person name="Jeske O."/>
            <person name="Meyerdierks A."/>
            <person name="Storesund J.E."/>
            <person name="Kallscheuer N."/>
            <person name="Luecker S."/>
            <person name="Lage O.M."/>
            <person name="Pohl T."/>
            <person name="Merkel B.J."/>
            <person name="Hornburger P."/>
            <person name="Mueller R.-W."/>
            <person name="Bruemmer F."/>
            <person name="Labrenz M."/>
            <person name="Spormann A.M."/>
            <person name="Op den Camp H."/>
            <person name="Overmann J."/>
            <person name="Amann R."/>
            <person name="Jetten M.S.M."/>
            <person name="Mascher T."/>
            <person name="Medema M.H."/>
            <person name="Devos D.P."/>
            <person name="Kaster A.-K."/>
            <person name="Ovreas L."/>
            <person name="Rohde M."/>
            <person name="Galperin M.Y."/>
            <person name="Jogler C."/>
        </authorList>
    </citation>
    <scope>NUCLEOTIDE SEQUENCE [LARGE SCALE GENOMIC DNA]</scope>
    <source>
        <strain evidence="2 3">Enr17</strain>
    </source>
</reference>
<evidence type="ECO:0000313" key="2">
    <source>
        <dbReference type="EMBL" id="QDV53845.1"/>
    </source>
</evidence>
<name>A0A518ILE6_9PLAN</name>
<organism evidence="2 3">
    <name type="scientific">Gimesia fumaroli</name>
    <dbReference type="NCBI Taxonomy" id="2527976"/>
    <lineage>
        <taxon>Bacteria</taxon>
        <taxon>Pseudomonadati</taxon>
        <taxon>Planctomycetota</taxon>
        <taxon>Planctomycetia</taxon>
        <taxon>Planctomycetales</taxon>
        <taxon>Planctomycetaceae</taxon>
        <taxon>Gimesia</taxon>
    </lineage>
</organism>
<accession>A0A518ILE6</accession>
<dbReference type="RefSeq" id="WP_145313610.1">
    <property type="nucleotide sequence ID" value="NZ_CP037452.1"/>
</dbReference>
<dbReference type="AlphaFoldDB" id="A0A518ILE6"/>
<keyword evidence="1" id="KW-0472">Membrane</keyword>
<sequence length="202" mass="23134">MNKRKPANSKSQKTLIKNIKVIPRGVSLIEMLLLISLMSVIFTVSITTLGFLMRVEMKGTARIQETLSFQKMSRQFRADAGTAHRSVLITGNSNNSDQLKLEIEPDTSITYTKHKTKNSILRLKQQSEKTIASDEFRIPVELLQFQIEKVNQRELVTMLLQFTPEEIHENQTVKKTNTILKVESLVSQKYSLQNRIKTNNSN</sequence>
<evidence type="ECO:0000256" key="1">
    <source>
        <dbReference type="SAM" id="Phobius"/>
    </source>
</evidence>
<keyword evidence="3" id="KW-1185">Reference proteome</keyword>
<proteinExistence type="predicted"/>
<protein>
    <recommendedName>
        <fullName evidence="4">Prepilin-type N-terminal cleavage/methylation domain-containing protein</fullName>
    </recommendedName>
</protein>
<gene>
    <name evidence="2" type="ORF">Enr17x_59280</name>
</gene>
<dbReference type="Proteomes" id="UP000318313">
    <property type="component" value="Chromosome"/>
</dbReference>
<evidence type="ECO:0000313" key="3">
    <source>
        <dbReference type="Proteomes" id="UP000318313"/>
    </source>
</evidence>
<feature type="transmembrane region" description="Helical" evidence="1">
    <location>
        <begin position="31"/>
        <end position="52"/>
    </location>
</feature>
<dbReference type="OrthoDB" id="291708at2"/>
<dbReference type="EMBL" id="CP037452">
    <property type="protein sequence ID" value="QDV53845.1"/>
    <property type="molecule type" value="Genomic_DNA"/>
</dbReference>
<dbReference type="KEGG" id="gfm:Enr17x_59280"/>